<evidence type="ECO:0000313" key="3">
    <source>
        <dbReference type="Proteomes" id="UP000185696"/>
    </source>
</evidence>
<comment type="caution">
    <text evidence="2">The sequence shown here is derived from an EMBL/GenBank/DDBJ whole genome shotgun (WGS) entry which is preliminary data.</text>
</comment>
<proteinExistence type="predicted"/>
<dbReference type="EMBL" id="MSIF01000044">
    <property type="protein sequence ID" value="OLF04436.1"/>
    <property type="molecule type" value="Genomic_DNA"/>
</dbReference>
<sequence>MAWTKRTQRPPADTYSQLARAVDAVYAAIRASEVPALGTAIDELTAGIGRLPDDEPNIGVYQAVLGFALARRYRFTGEVDDLRAGIDHGELALDALPADDPQRHKVLLQLSNHYVDLFRVDDELSDLDAAIELAEEHLELAPQDDPELAEKLYNLAVAYRWRHERTGDVDDHDSMLELCEEALTAPAMPGVRHGDVRAWLRNGYFDRYLREGVFEDLDTAARHGERCLAETAADDPERVPRLFLLALVYQHRFDLTGDLADADSMARRADAAVALGDPDAPSWPSLLAMAAEGHRRKFDRLGTRADLDAAIDGLERAVAALDPDDQRRARWQANAGLDHLARFRLTGDEASLRTAVDRLESACAAIPEDHPDHIDCQGKLAMAYQARFELTRDDDDLAASITLNERVVAGTEPAEGGAHVPALVNLAADLLERYHHLGDPADLDTAIGFGQRALPLLPETGADRSACLSNVAVGHRRRYDRFGAGADLDAAIVLGEQAVAALPDDHPQRPPRLGNLALAHAQRFRRTGSTGDLDTAIEHGGQAVAGLPDTGDRARFRLALGVHHRERFVAGGDPEDLARAVELAEQGLAGATGDTPEWAEHAAALAGALLARYRHAGEQADLDAAIDTMERAAVHGSVNYLGNLAIAYGEKADRLPDGTVERLVEGVLSAADDVLASELSAAQQNVGTLALRAGEPTAAARVLAAAVRALPRCAPRGLEWSDQEFQLAPRRGLVGDAIAAQLAAGDVEGALELAELGRGVLLGNQLDARAGTGGLAGADPELAAEFDRVCAELDLPRPPELDTVRAAAWLSRRRAAAGEWDELLDRIRALPDFADFLAPPRARDLRAAATGGTVVLVSVGHTVGHTVGQPGGDAILVRPDGLTHLPLPGLDAGEVRARVATLTGVTVADEGGGSLTRPVPADPGLLSWLWETITGPVLDALGHTEPSDEPPRVWWVPTGLLGLLPLHAAERPGGPSALDRVTSSYAPTVRSLLHARARPAGTGGRLTVAMRHTAGLPDLPGTTAEAEALRTRHPDTVALADATATAGAVLAALPAASVAHFACHATSDPAASAGSGLHLHDALLTVPEVARLRLSGAELAYLSACSTGRGGVVTADEAIHLGSAFQLAGFRHVVATLWPVSDAVAASAAQRFHELRDQDVPPAQALHRVARRLRAEHPRDPRLWAPFVHSGP</sequence>
<evidence type="ECO:0000259" key="1">
    <source>
        <dbReference type="Pfam" id="PF12770"/>
    </source>
</evidence>
<dbReference type="InterPro" id="IPR011990">
    <property type="entry name" value="TPR-like_helical_dom_sf"/>
</dbReference>
<dbReference type="InterPro" id="IPR024983">
    <property type="entry name" value="CHAT_dom"/>
</dbReference>
<dbReference type="AlphaFoldDB" id="A0A7Z1ATZ0"/>
<dbReference type="InterPro" id="IPR012344">
    <property type="entry name" value="Matrix_HIV/RSV_N"/>
</dbReference>
<dbReference type="Proteomes" id="UP000185696">
    <property type="component" value="Unassembled WGS sequence"/>
</dbReference>
<keyword evidence="3" id="KW-1185">Reference proteome</keyword>
<accession>A0A7Z1ATZ0</accession>
<dbReference type="Gene3D" id="1.10.150.90">
    <property type="entry name" value="Immunodeficiency lentiviruses, gag gene matrix protein p17"/>
    <property type="match status" value="2"/>
</dbReference>
<dbReference type="Gene3D" id="1.25.40.10">
    <property type="entry name" value="Tetratricopeptide repeat domain"/>
    <property type="match status" value="1"/>
</dbReference>
<dbReference type="RefSeq" id="WP_075138463.1">
    <property type="nucleotide sequence ID" value="NZ_MSIF01000044.1"/>
</dbReference>
<name>A0A7Z1ATZ0_9PSEU</name>
<protein>
    <recommendedName>
        <fullName evidence="1">CHAT domain-containing protein</fullName>
    </recommendedName>
</protein>
<gene>
    <name evidence="2" type="ORF">BLA60_40755</name>
</gene>
<evidence type="ECO:0000313" key="2">
    <source>
        <dbReference type="EMBL" id="OLF04436.1"/>
    </source>
</evidence>
<dbReference type="Pfam" id="PF12770">
    <property type="entry name" value="CHAT"/>
    <property type="match status" value="1"/>
</dbReference>
<organism evidence="2 3">
    <name type="scientific">Actinophytocola xinjiangensis</name>
    <dbReference type="NCBI Taxonomy" id="485602"/>
    <lineage>
        <taxon>Bacteria</taxon>
        <taxon>Bacillati</taxon>
        <taxon>Actinomycetota</taxon>
        <taxon>Actinomycetes</taxon>
        <taxon>Pseudonocardiales</taxon>
        <taxon>Pseudonocardiaceae</taxon>
    </lineage>
</organism>
<reference evidence="2 3" key="1">
    <citation type="submission" date="2016-12" db="EMBL/GenBank/DDBJ databases">
        <title>The draft genome sequence of Actinophytocola xinjiangensis.</title>
        <authorList>
            <person name="Wang W."/>
            <person name="Yuan L."/>
        </authorList>
    </citation>
    <scope>NUCLEOTIDE SEQUENCE [LARGE SCALE GENOMIC DNA]</scope>
    <source>
        <strain evidence="2 3">CGMCC 4.4663</strain>
    </source>
</reference>
<feature type="domain" description="CHAT" evidence="1">
    <location>
        <begin position="926"/>
        <end position="1191"/>
    </location>
</feature>
<dbReference type="OrthoDB" id="3206999at2"/>